<evidence type="ECO:0000313" key="1">
    <source>
        <dbReference type="EMBL" id="SKB06229.1"/>
    </source>
</evidence>
<name>A0A1T4YWQ5_9BACT</name>
<evidence type="ECO:0000313" key="2">
    <source>
        <dbReference type="Proteomes" id="UP000190774"/>
    </source>
</evidence>
<dbReference type="EMBL" id="FUYE01000020">
    <property type="protein sequence ID" value="SKB06229.1"/>
    <property type="molecule type" value="Genomic_DNA"/>
</dbReference>
<gene>
    <name evidence="1" type="ORF">SAMN02745166_04423</name>
</gene>
<accession>A0A1T4YWQ5</accession>
<dbReference type="AlphaFoldDB" id="A0A1T4YWQ5"/>
<protein>
    <submittedName>
        <fullName evidence="1">Uncharacterized protein</fullName>
    </submittedName>
</protein>
<dbReference type="Proteomes" id="UP000190774">
    <property type="component" value="Unassembled WGS sequence"/>
</dbReference>
<organism evidence="1 2">
    <name type="scientific">Prosthecobacter debontii</name>
    <dbReference type="NCBI Taxonomy" id="48467"/>
    <lineage>
        <taxon>Bacteria</taxon>
        <taxon>Pseudomonadati</taxon>
        <taxon>Verrucomicrobiota</taxon>
        <taxon>Verrucomicrobiia</taxon>
        <taxon>Verrucomicrobiales</taxon>
        <taxon>Verrucomicrobiaceae</taxon>
        <taxon>Prosthecobacter</taxon>
    </lineage>
</organism>
<proteinExistence type="predicted"/>
<keyword evidence="2" id="KW-1185">Reference proteome</keyword>
<reference evidence="2" key="1">
    <citation type="submission" date="2017-02" db="EMBL/GenBank/DDBJ databases">
        <authorList>
            <person name="Varghese N."/>
            <person name="Submissions S."/>
        </authorList>
    </citation>
    <scope>NUCLEOTIDE SEQUENCE [LARGE SCALE GENOMIC DNA]</scope>
    <source>
        <strain evidence="2">ATCC 700200</strain>
    </source>
</reference>
<sequence length="40" mass="4788">MEWFTDEEIFFEHLNRLSDLNDEDVHLNILAETLPPLLAF</sequence>